<evidence type="ECO:0000256" key="11">
    <source>
        <dbReference type="ARBA" id="ARBA00038053"/>
    </source>
</evidence>
<keyword evidence="3" id="KW-0808">Transferase</keyword>
<evidence type="ECO:0000256" key="6">
    <source>
        <dbReference type="ARBA" id="ARBA00022984"/>
    </source>
</evidence>
<evidence type="ECO:0000256" key="2">
    <source>
        <dbReference type="ARBA" id="ARBA00022676"/>
    </source>
</evidence>
<dbReference type="EMBL" id="MFUC01000023">
    <property type="protein sequence ID" value="OGI71781.1"/>
    <property type="molecule type" value="Genomic_DNA"/>
</dbReference>
<feature type="transmembrane region" description="Helical" evidence="16">
    <location>
        <begin position="116"/>
        <end position="133"/>
    </location>
</feature>
<comment type="similarity">
    <text evidence="11">Belongs to the SEDS family. FtsW subfamily.</text>
</comment>
<feature type="transmembrane region" description="Helical" evidence="16">
    <location>
        <begin position="337"/>
        <end position="359"/>
    </location>
</feature>
<protein>
    <recommendedName>
        <fullName evidence="12">Probable peptidoglycan glycosyltransferase FtsW</fullName>
        <ecNumber evidence="14">2.4.99.28</ecNumber>
    </recommendedName>
    <alternativeName>
        <fullName evidence="13">Cell division protein FtsW</fullName>
    </alternativeName>
    <alternativeName>
        <fullName evidence="10">Cell wall polymerase</fullName>
    </alternativeName>
    <alternativeName>
        <fullName evidence="9">Peptidoglycan polymerase</fullName>
    </alternativeName>
</protein>
<reference evidence="17 18" key="1">
    <citation type="journal article" date="2016" name="Nat. Commun.">
        <title>Thousands of microbial genomes shed light on interconnected biogeochemical processes in an aquifer system.</title>
        <authorList>
            <person name="Anantharaman K."/>
            <person name="Brown C.T."/>
            <person name="Hug L.A."/>
            <person name="Sharon I."/>
            <person name="Castelle C.J."/>
            <person name="Probst A.J."/>
            <person name="Thomas B.C."/>
            <person name="Singh A."/>
            <person name="Wilkins M.J."/>
            <person name="Karaoz U."/>
            <person name="Brodie E.L."/>
            <person name="Williams K.H."/>
            <person name="Hubbard S.S."/>
            <person name="Banfield J.F."/>
        </authorList>
    </citation>
    <scope>NUCLEOTIDE SEQUENCE [LARGE SCALE GENOMIC DNA]</scope>
</reference>
<evidence type="ECO:0000256" key="4">
    <source>
        <dbReference type="ARBA" id="ARBA00022692"/>
    </source>
</evidence>
<evidence type="ECO:0000256" key="9">
    <source>
        <dbReference type="ARBA" id="ARBA00032370"/>
    </source>
</evidence>
<evidence type="ECO:0000256" key="3">
    <source>
        <dbReference type="ARBA" id="ARBA00022679"/>
    </source>
</evidence>
<organism evidence="17 18">
    <name type="scientific">Candidatus Nomurabacteria bacterium RIFCSPHIGHO2_02_FULL_38_15</name>
    <dbReference type="NCBI Taxonomy" id="1801752"/>
    <lineage>
        <taxon>Bacteria</taxon>
        <taxon>Candidatus Nomuraibacteriota</taxon>
    </lineage>
</organism>
<evidence type="ECO:0000313" key="18">
    <source>
        <dbReference type="Proteomes" id="UP000179686"/>
    </source>
</evidence>
<keyword evidence="5" id="KW-0133">Cell shape</keyword>
<evidence type="ECO:0000256" key="10">
    <source>
        <dbReference type="ARBA" id="ARBA00033270"/>
    </source>
</evidence>
<dbReference type="PANTHER" id="PTHR30474">
    <property type="entry name" value="CELL CYCLE PROTEIN"/>
    <property type="match status" value="1"/>
</dbReference>
<dbReference type="GO" id="GO:0015648">
    <property type="term" value="F:lipid-linked peptidoglycan transporter activity"/>
    <property type="evidence" value="ECO:0007669"/>
    <property type="project" value="TreeGrafter"/>
</dbReference>
<comment type="caution">
    <text evidence="17">The sequence shown here is derived from an EMBL/GenBank/DDBJ whole genome shotgun (WGS) entry which is preliminary data.</text>
</comment>
<keyword evidence="4 16" id="KW-0812">Transmembrane</keyword>
<evidence type="ECO:0000256" key="14">
    <source>
        <dbReference type="ARBA" id="ARBA00044770"/>
    </source>
</evidence>
<evidence type="ECO:0000256" key="5">
    <source>
        <dbReference type="ARBA" id="ARBA00022960"/>
    </source>
</evidence>
<dbReference type="GO" id="GO:0032153">
    <property type="term" value="C:cell division site"/>
    <property type="evidence" value="ECO:0007669"/>
    <property type="project" value="TreeGrafter"/>
</dbReference>
<keyword evidence="6" id="KW-0573">Peptidoglycan synthesis</keyword>
<evidence type="ECO:0000313" key="17">
    <source>
        <dbReference type="EMBL" id="OGI71781.1"/>
    </source>
</evidence>
<keyword evidence="8 16" id="KW-0472">Membrane</keyword>
<dbReference type="GO" id="GO:0008955">
    <property type="term" value="F:peptidoglycan glycosyltransferase activity"/>
    <property type="evidence" value="ECO:0007669"/>
    <property type="project" value="UniProtKB-EC"/>
</dbReference>
<keyword evidence="7 16" id="KW-1133">Transmembrane helix</keyword>
<dbReference type="STRING" id="1801752.A3J61_00110"/>
<feature type="transmembrane region" description="Helical" evidence="16">
    <location>
        <begin position="42"/>
        <end position="63"/>
    </location>
</feature>
<dbReference type="Pfam" id="PF01098">
    <property type="entry name" value="FTSW_RODA_SPOVE"/>
    <property type="match status" value="1"/>
</dbReference>
<dbReference type="GO" id="GO:0005886">
    <property type="term" value="C:plasma membrane"/>
    <property type="evidence" value="ECO:0007669"/>
    <property type="project" value="TreeGrafter"/>
</dbReference>
<evidence type="ECO:0000256" key="12">
    <source>
        <dbReference type="ARBA" id="ARBA00041185"/>
    </source>
</evidence>
<feature type="transmembrane region" description="Helical" evidence="16">
    <location>
        <begin position="12"/>
        <end position="36"/>
    </location>
</feature>
<feature type="transmembrane region" description="Helical" evidence="16">
    <location>
        <begin position="306"/>
        <end position="331"/>
    </location>
</feature>
<feature type="transmembrane region" description="Helical" evidence="16">
    <location>
        <begin position="75"/>
        <end position="96"/>
    </location>
</feature>
<dbReference type="GO" id="GO:0008360">
    <property type="term" value="P:regulation of cell shape"/>
    <property type="evidence" value="ECO:0007669"/>
    <property type="project" value="UniProtKB-KW"/>
</dbReference>
<name>A0A1F6VQ12_9BACT</name>
<evidence type="ECO:0000256" key="16">
    <source>
        <dbReference type="SAM" id="Phobius"/>
    </source>
</evidence>
<dbReference type="GO" id="GO:0009252">
    <property type="term" value="P:peptidoglycan biosynthetic process"/>
    <property type="evidence" value="ECO:0007669"/>
    <property type="project" value="UniProtKB-KW"/>
</dbReference>
<evidence type="ECO:0000256" key="15">
    <source>
        <dbReference type="ARBA" id="ARBA00049902"/>
    </source>
</evidence>
<sequence length="375" mass="40930">MKKSFAGVDKFFLSIVMALLAVGALFFTSASFGILAKNPDKFYGVLMNQFVLGLLGGFVLLYFFQKIPYVYWRKYAFYIFIAAIGLTALVFVPGLGFKHGGAMRWLSLGPLSFQPAEVLKIAFVIYFAGWLSWMKSKVSDMRFSLIPLIVMLGIIALVLLNQPDTKSFILMAVAALAMLIVYGISWKQLLLFGCILGVGLGALLFFQPYLRDRIRTFIDPSRDNLGSSYQLQQSLIAIGSGGVLGRGIGQSVQKFSYLPEPQGDSIFAVIGEEAGFVGTTAVVILYILFALRGLRIGYNAPDDFARLLVVGLIALFTIQSFMNIASITGLFPLTGVPLVFVSHGGTSLAISLATIGIILNISKHRISPKILKNTK</sequence>
<evidence type="ECO:0000256" key="13">
    <source>
        <dbReference type="ARBA" id="ARBA00041418"/>
    </source>
</evidence>
<accession>A0A1F6VQ12</accession>
<keyword evidence="2" id="KW-0328">Glycosyltransferase</keyword>
<comment type="catalytic activity">
    <reaction evidence="15">
        <text>[GlcNAc-(1-&gt;4)-Mur2Ac(oyl-L-Ala-gamma-D-Glu-L-Lys-D-Ala-D-Ala)](n)-di-trans,octa-cis-undecaprenyl diphosphate + beta-D-GlcNAc-(1-&gt;4)-Mur2Ac(oyl-L-Ala-gamma-D-Glu-L-Lys-D-Ala-D-Ala)-di-trans,octa-cis-undecaprenyl diphosphate = [GlcNAc-(1-&gt;4)-Mur2Ac(oyl-L-Ala-gamma-D-Glu-L-Lys-D-Ala-D-Ala)](n+1)-di-trans,octa-cis-undecaprenyl diphosphate + di-trans,octa-cis-undecaprenyl diphosphate + H(+)</text>
        <dbReference type="Rhea" id="RHEA:23708"/>
        <dbReference type="Rhea" id="RHEA-COMP:9602"/>
        <dbReference type="Rhea" id="RHEA-COMP:9603"/>
        <dbReference type="ChEBI" id="CHEBI:15378"/>
        <dbReference type="ChEBI" id="CHEBI:58405"/>
        <dbReference type="ChEBI" id="CHEBI:60033"/>
        <dbReference type="ChEBI" id="CHEBI:78435"/>
        <dbReference type="EC" id="2.4.99.28"/>
    </reaction>
</comment>
<evidence type="ECO:0000256" key="1">
    <source>
        <dbReference type="ARBA" id="ARBA00004141"/>
    </source>
</evidence>
<evidence type="ECO:0000256" key="7">
    <source>
        <dbReference type="ARBA" id="ARBA00022989"/>
    </source>
</evidence>
<dbReference type="InterPro" id="IPR001182">
    <property type="entry name" value="FtsW/RodA"/>
</dbReference>
<feature type="transmembrane region" description="Helical" evidence="16">
    <location>
        <begin position="189"/>
        <end position="210"/>
    </location>
</feature>
<feature type="transmembrane region" description="Helical" evidence="16">
    <location>
        <begin position="274"/>
        <end position="294"/>
    </location>
</feature>
<gene>
    <name evidence="17" type="ORF">A3J61_00110</name>
</gene>
<dbReference type="EC" id="2.4.99.28" evidence="14"/>
<dbReference type="GO" id="GO:0051301">
    <property type="term" value="P:cell division"/>
    <property type="evidence" value="ECO:0007669"/>
    <property type="project" value="InterPro"/>
</dbReference>
<evidence type="ECO:0000256" key="8">
    <source>
        <dbReference type="ARBA" id="ARBA00023136"/>
    </source>
</evidence>
<proteinExistence type="inferred from homology"/>
<dbReference type="Proteomes" id="UP000179686">
    <property type="component" value="Unassembled WGS sequence"/>
</dbReference>
<feature type="transmembrane region" description="Helical" evidence="16">
    <location>
        <begin position="145"/>
        <end position="161"/>
    </location>
</feature>
<dbReference type="PANTHER" id="PTHR30474:SF2">
    <property type="entry name" value="PEPTIDOGLYCAN GLYCOSYLTRANSFERASE FTSW-RELATED"/>
    <property type="match status" value="1"/>
</dbReference>
<comment type="subcellular location">
    <subcellularLocation>
        <location evidence="1">Membrane</location>
        <topology evidence="1">Multi-pass membrane protein</topology>
    </subcellularLocation>
</comment>
<dbReference type="AlphaFoldDB" id="A0A1F6VQ12"/>
<feature type="transmembrane region" description="Helical" evidence="16">
    <location>
        <begin position="167"/>
        <end position="184"/>
    </location>
</feature>